<proteinExistence type="predicted"/>
<evidence type="ECO:0000313" key="9">
    <source>
        <dbReference type="Proteomes" id="UP000316079"/>
    </source>
</evidence>
<feature type="domain" description="MANSC" evidence="7">
    <location>
        <begin position="34"/>
        <end position="114"/>
    </location>
</feature>
<accession>A0A553QNE6</accession>
<dbReference type="Proteomes" id="UP000316079">
    <property type="component" value="Unassembled WGS sequence"/>
</dbReference>
<keyword evidence="2 6" id="KW-0732">Signal</keyword>
<organism evidence="8 9">
    <name type="scientific">Danionella cerebrum</name>
    <dbReference type="NCBI Taxonomy" id="2873325"/>
    <lineage>
        <taxon>Eukaryota</taxon>
        <taxon>Metazoa</taxon>
        <taxon>Chordata</taxon>
        <taxon>Craniata</taxon>
        <taxon>Vertebrata</taxon>
        <taxon>Euteleostomi</taxon>
        <taxon>Actinopterygii</taxon>
        <taxon>Neopterygii</taxon>
        <taxon>Teleostei</taxon>
        <taxon>Ostariophysi</taxon>
        <taxon>Cypriniformes</taxon>
        <taxon>Danionidae</taxon>
        <taxon>Danioninae</taxon>
        <taxon>Danionella</taxon>
    </lineage>
</organism>
<evidence type="ECO:0000256" key="1">
    <source>
        <dbReference type="ARBA" id="ARBA00004370"/>
    </source>
</evidence>
<comment type="caution">
    <text evidence="8">The sequence shown here is derived from an EMBL/GenBank/DDBJ whole genome shotgun (WGS) entry which is preliminary data.</text>
</comment>
<evidence type="ECO:0000256" key="3">
    <source>
        <dbReference type="ARBA" id="ARBA00023136"/>
    </source>
</evidence>
<dbReference type="InterPro" id="IPR011106">
    <property type="entry name" value="MANSC_N"/>
</dbReference>
<reference evidence="8 9" key="1">
    <citation type="journal article" date="2019" name="Sci. Data">
        <title>Hybrid genome assembly and annotation of Danionella translucida.</title>
        <authorList>
            <person name="Kadobianskyi M."/>
            <person name="Schulze L."/>
            <person name="Schuelke M."/>
            <person name="Judkewitz B."/>
        </authorList>
    </citation>
    <scope>NUCLEOTIDE SEQUENCE [LARGE SCALE GENOMIC DNA]</scope>
    <source>
        <strain evidence="8 9">Bolton</strain>
    </source>
</reference>
<feature type="signal peptide" evidence="6">
    <location>
        <begin position="1"/>
        <end position="19"/>
    </location>
</feature>
<sequence>MAVPWTLLCILGLIRSTFSSCSLTSYYRSCWIRRFPGVCVEPEECVRKGASLLRVYREESAVQCSRACCITPNFSCSLAVFHFNTTQESVNCFHLQCPTLESCTPHRRGNVILYNVTKGVDPDLLVFGKYFTTNVRVLPHMSSTRLNTSEPLTSDKRQFNYPPNPPVWPISLDSSTKKHTTPLQTMRPAPGASTEHQNLPSWTSTSATAENTSEPTLKTTTTATPQWVPTNPGYTKETDSTVNTLNENPLLVAATFLVQMEASGSSLVYDFPEVTAQSTN</sequence>
<dbReference type="OrthoDB" id="9447308at2759"/>
<feature type="region of interest" description="Disordered" evidence="5">
    <location>
        <begin position="165"/>
        <end position="233"/>
    </location>
</feature>
<evidence type="ECO:0000256" key="4">
    <source>
        <dbReference type="ARBA" id="ARBA00023180"/>
    </source>
</evidence>
<comment type="subcellular location">
    <subcellularLocation>
        <location evidence="1">Membrane</location>
    </subcellularLocation>
</comment>
<dbReference type="EMBL" id="SRMA01025744">
    <property type="protein sequence ID" value="TRY91457.1"/>
    <property type="molecule type" value="Genomic_DNA"/>
</dbReference>
<dbReference type="GO" id="GO:0016020">
    <property type="term" value="C:membrane"/>
    <property type="evidence" value="ECO:0007669"/>
    <property type="project" value="UniProtKB-SubCell"/>
</dbReference>
<dbReference type="PROSITE" id="PS50986">
    <property type="entry name" value="MANSC"/>
    <property type="match status" value="1"/>
</dbReference>
<keyword evidence="9" id="KW-1185">Reference proteome</keyword>
<feature type="compositionally biased region" description="Low complexity" evidence="5">
    <location>
        <begin position="201"/>
        <end position="224"/>
    </location>
</feature>
<evidence type="ECO:0000256" key="6">
    <source>
        <dbReference type="SAM" id="SignalP"/>
    </source>
</evidence>
<keyword evidence="4" id="KW-0325">Glycoprotein</keyword>
<gene>
    <name evidence="8" type="ORF">DNTS_027211</name>
</gene>
<dbReference type="STRING" id="623744.A0A553QNE6"/>
<evidence type="ECO:0000256" key="5">
    <source>
        <dbReference type="SAM" id="MobiDB-lite"/>
    </source>
</evidence>
<evidence type="ECO:0000313" key="8">
    <source>
        <dbReference type="EMBL" id="TRY91457.1"/>
    </source>
</evidence>
<evidence type="ECO:0000256" key="2">
    <source>
        <dbReference type="ARBA" id="ARBA00022729"/>
    </source>
</evidence>
<keyword evidence="3" id="KW-0472">Membrane</keyword>
<dbReference type="SMART" id="SM00765">
    <property type="entry name" value="MANEC"/>
    <property type="match status" value="1"/>
</dbReference>
<dbReference type="InterPro" id="IPR013980">
    <property type="entry name" value="MANSC_dom"/>
</dbReference>
<protein>
    <recommendedName>
        <fullName evidence="7">MANSC domain-containing protein</fullName>
    </recommendedName>
</protein>
<evidence type="ECO:0000259" key="7">
    <source>
        <dbReference type="PROSITE" id="PS50986"/>
    </source>
</evidence>
<name>A0A553QNE6_9TELE</name>
<dbReference type="Pfam" id="PF07502">
    <property type="entry name" value="MANEC"/>
    <property type="match status" value="1"/>
</dbReference>
<feature type="chain" id="PRO_5021733362" description="MANSC domain-containing protein" evidence="6">
    <location>
        <begin position="20"/>
        <end position="280"/>
    </location>
</feature>
<dbReference type="AlphaFoldDB" id="A0A553QNE6"/>